<dbReference type="PATRIC" id="fig|134605.3.peg.412"/>
<dbReference type="Proteomes" id="UP000070617">
    <property type="component" value="Unassembled WGS sequence"/>
</dbReference>
<keyword evidence="2" id="KW-1185">Reference proteome</keyword>
<dbReference type="RefSeq" id="WP_010680648.1">
    <property type="nucleotide sequence ID" value="NZ_KQ956514.1"/>
</dbReference>
<evidence type="ECO:0000313" key="2">
    <source>
        <dbReference type="Proteomes" id="UP000070617"/>
    </source>
</evidence>
<protein>
    <submittedName>
        <fullName evidence="1">Uncharacterized protein</fullName>
    </submittedName>
</protein>
<accession>A0A133NJN6</accession>
<proteinExistence type="predicted"/>
<reference evidence="2" key="1">
    <citation type="submission" date="2016-01" db="EMBL/GenBank/DDBJ databases">
        <authorList>
            <person name="Mitreva M."/>
            <person name="Pepin K.H."/>
            <person name="Mihindukulasuriya K.A."/>
            <person name="Fulton R."/>
            <person name="Fronick C."/>
            <person name="O'Laughlin M."/>
            <person name="Miner T."/>
            <person name="Herter B."/>
            <person name="Rosa B.A."/>
            <person name="Cordes M."/>
            <person name="Tomlinson C."/>
            <person name="Wollam A."/>
            <person name="Palsikar V.B."/>
            <person name="Mardis E.R."/>
            <person name="Wilson R.K."/>
        </authorList>
    </citation>
    <scope>NUCLEOTIDE SEQUENCE [LARGE SCALE GENOMIC DNA]</scope>
    <source>
        <strain evidence="2">CMW8396</strain>
    </source>
</reference>
<organism evidence="1 2">
    <name type="scientific">Fusobacterium equinum</name>
    <dbReference type="NCBI Taxonomy" id="134605"/>
    <lineage>
        <taxon>Bacteria</taxon>
        <taxon>Fusobacteriati</taxon>
        <taxon>Fusobacteriota</taxon>
        <taxon>Fusobacteriia</taxon>
        <taxon>Fusobacteriales</taxon>
        <taxon>Fusobacteriaceae</taxon>
        <taxon>Fusobacterium</taxon>
    </lineage>
</organism>
<sequence length="256" mass="29338">MAKYAYRDKDRKHIIYSDEAIEEDRNTAFFCPNHMCNAKLYICAVNGSKSAYFRATKSDFKHIKNCPFGNSSTEFDSNKYDESKFVYEDAINNLLCNTKLSSKKTLSSAHGTGEPSAHPPKTLRQIYSLCKSFPVGNVYAGKEIGSMILDDRSEYRYPKGCFGYKIIEATVDGKLYDDKKKEVYLVSPINSKKYTFILSFLDEDNYKKIRSEIYNNRDKIIVIAGEWESSGEYNKFTSKVYGKKQVAIIKSRSVNK</sequence>
<name>A0A133NJN6_9FUSO</name>
<comment type="caution">
    <text evidence="1">The sequence shown here is derived from an EMBL/GenBank/DDBJ whole genome shotgun (WGS) entry which is preliminary data.</text>
</comment>
<dbReference type="EMBL" id="LRPX01000009">
    <property type="protein sequence ID" value="KXA16467.1"/>
    <property type="molecule type" value="Genomic_DNA"/>
</dbReference>
<gene>
    <name evidence="1" type="ORF">HMPREF3206_00411</name>
</gene>
<dbReference type="STRING" id="134605.HMPREF3206_00411"/>
<evidence type="ECO:0000313" key="1">
    <source>
        <dbReference type="EMBL" id="KXA16467.1"/>
    </source>
</evidence>
<dbReference type="AlphaFoldDB" id="A0A133NJN6"/>